<protein>
    <recommendedName>
        <fullName evidence="2">U1-type domain-containing protein</fullName>
    </recommendedName>
</protein>
<feature type="region of interest" description="Disordered" evidence="1">
    <location>
        <begin position="126"/>
        <end position="146"/>
    </location>
</feature>
<organism evidence="3">
    <name type="scientific">Aphanomyces invadans</name>
    <dbReference type="NCBI Taxonomy" id="157072"/>
    <lineage>
        <taxon>Eukaryota</taxon>
        <taxon>Sar</taxon>
        <taxon>Stramenopiles</taxon>
        <taxon>Oomycota</taxon>
        <taxon>Saprolegniomycetes</taxon>
        <taxon>Saprolegniales</taxon>
        <taxon>Verrucalvaceae</taxon>
        <taxon>Aphanomyces</taxon>
    </lineage>
</organism>
<dbReference type="InterPro" id="IPR003604">
    <property type="entry name" value="Matrin/U1-like-C_Znf_C2H2"/>
</dbReference>
<feature type="region of interest" description="Disordered" evidence="1">
    <location>
        <begin position="1"/>
        <end position="77"/>
    </location>
</feature>
<dbReference type="RefSeq" id="XP_008867787.1">
    <property type="nucleotide sequence ID" value="XM_008869565.1"/>
</dbReference>
<dbReference type="GO" id="GO:0003676">
    <property type="term" value="F:nucleic acid binding"/>
    <property type="evidence" value="ECO:0007669"/>
    <property type="project" value="InterPro"/>
</dbReference>
<dbReference type="SUPFAM" id="SSF52540">
    <property type="entry name" value="P-loop containing nucleoside triphosphate hydrolases"/>
    <property type="match status" value="1"/>
</dbReference>
<dbReference type="SMART" id="SM00451">
    <property type="entry name" value="ZnF_U1"/>
    <property type="match status" value="1"/>
</dbReference>
<feature type="domain" description="U1-type" evidence="2">
    <location>
        <begin position="79"/>
        <end position="112"/>
    </location>
</feature>
<dbReference type="eggNOG" id="ENOG502QWT3">
    <property type="taxonomic scope" value="Eukaryota"/>
</dbReference>
<evidence type="ECO:0000313" key="3">
    <source>
        <dbReference type="EMBL" id="ETW03558.1"/>
    </source>
</evidence>
<reference evidence="3" key="1">
    <citation type="submission" date="2013-12" db="EMBL/GenBank/DDBJ databases">
        <title>The Genome Sequence of Aphanomyces invadans NJM9701.</title>
        <authorList>
            <consortium name="The Broad Institute Genomics Platform"/>
            <person name="Russ C."/>
            <person name="Tyler B."/>
            <person name="van West P."/>
            <person name="Dieguez-Uribeondo J."/>
            <person name="Young S.K."/>
            <person name="Zeng Q."/>
            <person name="Gargeya S."/>
            <person name="Fitzgerald M."/>
            <person name="Abouelleil A."/>
            <person name="Alvarado L."/>
            <person name="Chapman S.B."/>
            <person name="Gainer-Dewar J."/>
            <person name="Goldberg J."/>
            <person name="Griggs A."/>
            <person name="Gujja S."/>
            <person name="Hansen M."/>
            <person name="Howarth C."/>
            <person name="Imamovic A."/>
            <person name="Ireland A."/>
            <person name="Larimer J."/>
            <person name="McCowan C."/>
            <person name="Murphy C."/>
            <person name="Pearson M."/>
            <person name="Poon T.W."/>
            <person name="Priest M."/>
            <person name="Roberts A."/>
            <person name="Saif S."/>
            <person name="Shea T."/>
            <person name="Sykes S."/>
            <person name="Wortman J."/>
            <person name="Nusbaum C."/>
            <person name="Birren B."/>
        </authorList>
    </citation>
    <scope>NUCLEOTIDE SEQUENCE [LARGE SCALE GENOMIC DNA]</scope>
    <source>
        <strain evidence="3">NJM9701</strain>
    </source>
</reference>
<dbReference type="GO" id="GO:0008270">
    <property type="term" value="F:zinc ion binding"/>
    <property type="evidence" value="ECO:0007669"/>
    <property type="project" value="InterPro"/>
</dbReference>
<dbReference type="InterPro" id="IPR027417">
    <property type="entry name" value="P-loop_NTPase"/>
</dbReference>
<gene>
    <name evidence="3" type="ORF">H310_04974</name>
</gene>
<proteinExistence type="predicted"/>
<feature type="compositionally biased region" description="Basic and acidic residues" evidence="1">
    <location>
        <begin position="66"/>
        <end position="76"/>
    </location>
</feature>
<dbReference type="GeneID" id="20082024"/>
<sequence length="621" mass="67429">MAKGNKSKRPRPDAKPASSGSLVVVNPALLRSMNKPSAPLAKKQRASNDDGKVKPGAKLPTSQPSKKSEVSSKNTDKPSGMYVCTVCRIPVTTGAKAMHEQGKKHKRAVLEAGGASMTNTSLVDATARSTAPQSAASPSIEPNTPPLQHVLVRDEDVLGVVYYLLETKKIRRAIVALPTKPSGQLTPQIVGGALKQLGFSVSTIHSKTSSSMRKLLLEKFQSTDEGIVVTTEHFAPMVSSNSHSSVVVAIHVHGTPPPWGYAILAPGAVPPSSVPLDVAKPLLQKATSRANLATVIFELQQETQPTDHDAQWVQKLANASGLDVPDAASKSSKCVKLTPTQQKLQALSEKLYIHLATPLDAVGAVNLAKMKEKLLAVGLVAQNAATGMSIHNTRLSAQTQWLDTADGREFGGSWDGHVRHGATKDATSLVVRANLSTTDPWAPNPEPSDKQQWGGLYGKPCGHNEVVMHTLRPFFPQEVLNARVCSRARPAPGNDGYDGCLEYIQWQCRTHDRAMTLWDAEHWWYVARDGRTSRVSKKVLVTKPLSLIRWLVSNLRLQTIRWHGSIAPASLLESLCLALVCGTTQTAQRLPLHVRQCILQYATTGSREAWQRIDLFEKNRH</sequence>
<dbReference type="Gene3D" id="3.40.50.300">
    <property type="entry name" value="P-loop containing nucleotide triphosphate hydrolases"/>
    <property type="match status" value="1"/>
</dbReference>
<dbReference type="OrthoDB" id="77711at2759"/>
<name>A0A024UD58_9STRA</name>
<dbReference type="VEuPathDB" id="FungiDB:H310_04974"/>
<evidence type="ECO:0000259" key="2">
    <source>
        <dbReference type="SMART" id="SM00451"/>
    </source>
</evidence>
<evidence type="ECO:0000256" key="1">
    <source>
        <dbReference type="SAM" id="MobiDB-lite"/>
    </source>
</evidence>
<dbReference type="AlphaFoldDB" id="A0A024UD58"/>
<accession>A0A024UD58</accession>
<feature type="compositionally biased region" description="Polar residues" evidence="1">
    <location>
        <begin position="126"/>
        <end position="142"/>
    </location>
</feature>
<dbReference type="EMBL" id="KI913959">
    <property type="protein sequence ID" value="ETW03558.1"/>
    <property type="molecule type" value="Genomic_DNA"/>
</dbReference>